<dbReference type="STRING" id="1745343.A0A2J6PZ16"/>
<keyword evidence="4 6" id="KW-0378">Hydrolase</keyword>
<dbReference type="OrthoDB" id="5823761at2759"/>
<dbReference type="PANTHER" id="PTHR34142">
    <property type="entry name" value="ENDO-BETA-1,4-GLUCANASE A"/>
    <property type="match status" value="1"/>
</dbReference>
<dbReference type="PROSITE" id="PS00659">
    <property type="entry name" value="GLYCOSYL_HYDROL_F5"/>
    <property type="match status" value="1"/>
</dbReference>
<dbReference type="GO" id="GO:0008810">
    <property type="term" value="F:cellulase activity"/>
    <property type="evidence" value="ECO:0007669"/>
    <property type="project" value="UniProtKB-EC"/>
</dbReference>
<dbReference type="PANTHER" id="PTHR34142:SF1">
    <property type="entry name" value="GLYCOSIDE HYDROLASE FAMILY 5 DOMAIN-CONTAINING PROTEIN"/>
    <property type="match status" value="1"/>
</dbReference>
<keyword evidence="10" id="KW-1185">Reference proteome</keyword>
<evidence type="ECO:0000256" key="6">
    <source>
        <dbReference type="RuleBase" id="RU361153"/>
    </source>
</evidence>
<evidence type="ECO:0000313" key="10">
    <source>
        <dbReference type="Proteomes" id="UP000235672"/>
    </source>
</evidence>
<comment type="catalytic activity">
    <reaction evidence="1">
        <text>Endohydrolysis of (1-&gt;4)-beta-D-glucosidic linkages in cellulose, lichenin and cereal beta-D-glucans.</text>
        <dbReference type="EC" id="3.2.1.4"/>
    </reaction>
</comment>
<keyword evidence="7" id="KW-0732">Signal</keyword>
<dbReference type="AlphaFoldDB" id="A0A2J6PZ16"/>
<dbReference type="Proteomes" id="UP000235672">
    <property type="component" value="Unassembled WGS sequence"/>
</dbReference>
<gene>
    <name evidence="9" type="ORF">NA56DRAFT_629130</name>
</gene>
<dbReference type="Pfam" id="PF00150">
    <property type="entry name" value="Cellulase"/>
    <property type="match status" value="1"/>
</dbReference>
<dbReference type="GO" id="GO:0009251">
    <property type="term" value="P:glucan catabolic process"/>
    <property type="evidence" value="ECO:0007669"/>
    <property type="project" value="TreeGrafter"/>
</dbReference>
<evidence type="ECO:0000256" key="1">
    <source>
        <dbReference type="ARBA" id="ARBA00000966"/>
    </source>
</evidence>
<feature type="signal peptide" evidence="7">
    <location>
        <begin position="1"/>
        <end position="18"/>
    </location>
</feature>
<dbReference type="InterPro" id="IPR017853">
    <property type="entry name" value="GH"/>
</dbReference>
<dbReference type="InterPro" id="IPR018087">
    <property type="entry name" value="Glyco_hydro_5_CS"/>
</dbReference>
<evidence type="ECO:0000256" key="4">
    <source>
        <dbReference type="ARBA" id="ARBA00022801"/>
    </source>
</evidence>
<evidence type="ECO:0000256" key="2">
    <source>
        <dbReference type="ARBA" id="ARBA00005641"/>
    </source>
</evidence>
<dbReference type="SUPFAM" id="SSF51445">
    <property type="entry name" value="(Trans)glycosidases"/>
    <property type="match status" value="1"/>
</dbReference>
<dbReference type="InterPro" id="IPR001547">
    <property type="entry name" value="Glyco_hydro_5"/>
</dbReference>
<feature type="chain" id="PRO_5014380138" description="cellulase" evidence="7">
    <location>
        <begin position="19"/>
        <end position="382"/>
    </location>
</feature>
<dbReference type="EMBL" id="KZ613490">
    <property type="protein sequence ID" value="PMD19277.1"/>
    <property type="molecule type" value="Genomic_DNA"/>
</dbReference>
<reference evidence="9 10" key="1">
    <citation type="submission" date="2016-05" db="EMBL/GenBank/DDBJ databases">
        <title>A degradative enzymes factory behind the ericoid mycorrhizal symbiosis.</title>
        <authorList>
            <consortium name="DOE Joint Genome Institute"/>
            <person name="Martino E."/>
            <person name="Morin E."/>
            <person name="Grelet G."/>
            <person name="Kuo A."/>
            <person name="Kohler A."/>
            <person name="Daghino S."/>
            <person name="Barry K."/>
            <person name="Choi C."/>
            <person name="Cichocki N."/>
            <person name="Clum A."/>
            <person name="Copeland A."/>
            <person name="Hainaut M."/>
            <person name="Haridas S."/>
            <person name="Labutti K."/>
            <person name="Lindquist E."/>
            <person name="Lipzen A."/>
            <person name="Khouja H.-R."/>
            <person name="Murat C."/>
            <person name="Ohm R."/>
            <person name="Olson A."/>
            <person name="Spatafora J."/>
            <person name="Veneault-Fourrey C."/>
            <person name="Henrissat B."/>
            <person name="Grigoriev I."/>
            <person name="Martin F."/>
            <person name="Perotto S."/>
        </authorList>
    </citation>
    <scope>NUCLEOTIDE SEQUENCE [LARGE SCALE GENOMIC DNA]</scope>
    <source>
        <strain evidence="9 10">UAMH 7357</strain>
    </source>
</reference>
<comment type="similarity">
    <text evidence="2 6">Belongs to the glycosyl hydrolase 5 (cellulase A) family.</text>
</comment>
<evidence type="ECO:0000256" key="5">
    <source>
        <dbReference type="ARBA" id="ARBA00023295"/>
    </source>
</evidence>
<evidence type="ECO:0000259" key="8">
    <source>
        <dbReference type="Pfam" id="PF00150"/>
    </source>
</evidence>
<protein>
    <recommendedName>
        <fullName evidence="3">cellulase</fullName>
        <ecNumber evidence="3">3.2.1.4</ecNumber>
    </recommendedName>
</protein>
<accession>A0A2J6PZ16</accession>
<name>A0A2J6PZ16_9HELO</name>
<organism evidence="9 10">
    <name type="scientific">Hyaloscypha hepaticicola</name>
    <dbReference type="NCBI Taxonomy" id="2082293"/>
    <lineage>
        <taxon>Eukaryota</taxon>
        <taxon>Fungi</taxon>
        <taxon>Dikarya</taxon>
        <taxon>Ascomycota</taxon>
        <taxon>Pezizomycotina</taxon>
        <taxon>Leotiomycetes</taxon>
        <taxon>Helotiales</taxon>
        <taxon>Hyaloscyphaceae</taxon>
        <taxon>Hyaloscypha</taxon>
    </lineage>
</organism>
<evidence type="ECO:0000256" key="3">
    <source>
        <dbReference type="ARBA" id="ARBA00012601"/>
    </source>
</evidence>
<sequence>MFGSLLTVIALLAVKVAGTIYYAGVAESGGEFGVYSPTATVGTGLPGRFGVDYQFINESAIDIYVDKNKVNLFRVAFLLERMCPLSYGLGSKFNQTYFSEFESAIDYITVTKGAYALLDPHNYMRYNDPSQQPMTGSVIGNTSDVKAATTAQFAKFWGELARRFKTNEKVIFGLMNEPHDMDTNLILANDQAAINAIRAVGAKQLIIAPGNGYTGGHSWTQSYPGNSPAPSAVMYKITDPIKNTAFDIHEYLDSDFSGGHSNCSSLASSYLAPLTAWLKEYGFKAMITEFGAANGTECTSYVTDIVKYMAANEEYIGWTAWAAGPLWGTYSPCCADGKQWGSLEPGSKASDGTPGMYAGVWQHDIQPLLPATLQKHGISSVH</sequence>
<evidence type="ECO:0000256" key="7">
    <source>
        <dbReference type="SAM" id="SignalP"/>
    </source>
</evidence>
<evidence type="ECO:0000313" key="9">
    <source>
        <dbReference type="EMBL" id="PMD19277.1"/>
    </source>
</evidence>
<dbReference type="EC" id="3.2.1.4" evidence="3"/>
<proteinExistence type="inferred from homology"/>
<dbReference type="Gene3D" id="3.20.20.80">
    <property type="entry name" value="Glycosidases"/>
    <property type="match status" value="1"/>
</dbReference>
<keyword evidence="5 6" id="KW-0326">Glycosidase</keyword>
<feature type="domain" description="Glycoside hydrolase family 5" evidence="8">
    <location>
        <begin position="44"/>
        <end position="324"/>
    </location>
</feature>